<evidence type="ECO:0000313" key="3">
    <source>
        <dbReference type="WBParaSite" id="scf7180000417312.g1125"/>
    </source>
</evidence>
<feature type="chain" id="PRO_5037815282" evidence="1">
    <location>
        <begin position="23"/>
        <end position="91"/>
    </location>
</feature>
<proteinExistence type="predicted"/>
<name>A0A915NHR7_9BILA</name>
<evidence type="ECO:0000256" key="1">
    <source>
        <dbReference type="SAM" id="SignalP"/>
    </source>
</evidence>
<dbReference type="Proteomes" id="UP000887560">
    <property type="component" value="Unplaced"/>
</dbReference>
<feature type="signal peptide" evidence="1">
    <location>
        <begin position="1"/>
        <end position="22"/>
    </location>
</feature>
<keyword evidence="2" id="KW-1185">Reference proteome</keyword>
<reference evidence="3" key="1">
    <citation type="submission" date="2022-11" db="UniProtKB">
        <authorList>
            <consortium name="WormBaseParasite"/>
        </authorList>
    </citation>
    <scope>IDENTIFICATION</scope>
</reference>
<protein>
    <submittedName>
        <fullName evidence="3">Uncharacterized protein</fullName>
    </submittedName>
</protein>
<keyword evidence="1" id="KW-0732">Signal</keyword>
<sequence>MSPLIKICLLFIFATLVINSQQQCVPKGGDCSFDISVSSCCQDKERLFCLEWGNNKKQCHTCKPKGKPCYPGTLQNDKCCNDCDYKNNVCK</sequence>
<evidence type="ECO:0000313" key="2">
    <source>
        <dbReference type="Proteomes" id="UP000887560"/>
    </source>
</evidence>
<accession>A0A915NHR7</accession>
<dbReference type="AlphaFoldDB" id="A0A915NHR7"/>
<organism evidence="2 3">
    <name type="scientific">Meloidogyne floridensis</name>
    <dbReference type="NCBI Taxonomy" id="298350"/>
    <lineage>
        <taxon>Eukaryota</taxon>
        <taxon>Metazoa</taxon>
        <taxon>Ecdysozoa</taxon>
        <taxon>Nematoda</taxon>
        <taxon>Chromadorea</taxon>
        <taxon>Rhabditida</taxon>
        <taxon>Tylenchina</taxon>
        <taxon>Tylenchomorpha</taxon>
        <taxon>Tylenchoidea</taxon>
        <taxon>Meloidogynidae</taxon>
        <taxon>Meloidogyninae</taxon>
        <taxon>Meloidogyne</taxon>
    </lineage>
</organism>
<dbReference type="WBParaSite" id="scf7180000417312.g1125">
    <property type="protein sequence ID" value="scf7180000417312.g1125"/>
    <property type="gene ID" value="scf7180000417312.g1125"/>
</dbReference>